<organism evidence="2 3">
    <name type="scientific">Bradyrhizobium agreste</name>
    <dbReference type="NCBI Taxonomy" id="2751811"/>
    <lineage>
        <taxon>Bacteria</taxon>
        <taxon>Pseudomonadati</taxon>
        <taxon>Pseudomonadota</taxon>
        <taxon>Alphaproteobacteria</taxon>
        <taxon>Hyphomicrobiales</taxon>
        <taxon>Nitrobacteraceae</taxon>
        <taxon>Bradyrhizobium</taxon>
    </lineage>
</organism>
<name>A0ABS0Q209_9BRAD</name>
<evidence type="ECO:0000313" key="1">
    <source>
        <dbReference type="EMBL" id="MBH5402522.1"/>
    </source>
</evidence>
<feature type="non-terminal residue" evidence="2">
    <location>
        <position position="61"/>
    </location>
</feature>
<reference evidence="2 3" key="1">
    <citation type="submission" date="2020-07" db="EMBL/GenBank/DDBJ databases">
        <title>Bradyrhizobium diversity isolated from nodules of indigenous legumes of Western Australia.</title>
        <authorList>
            <person name="Klepa M.S."/>
        </authorList>
    </citation>
    <scope>NUCLEOTIDE SEQUENCE [LARGE SCALE GENOMIC DNA]</scope>
    <source>
        <strain evidence="2 3">CNPSo 4010</strain>
    </source>
</reference>
<comment type="caution">
    <text evidence="2">The sequence shown here is derived from an EMBL/GenBank/DDBJ whole genome shotgun (WGS) entry which is preliminary data.</text>
</comment>
<sequence length="61" mass="6525">MIKLDRIDAPATAEHATVYLAFELSKAKWKLGVLLPGSQKLSRYTIGGGDLVALAARLADV</sequence>
<accession>A0ABS0Q209</accession>
<proteinExistence type="predicted"/>
<protein>
    <submittedName>
        <fullName evidence="2">IS110 family transposase</fullName>
    </submittedName>
</protein>
<dbReference type="Proteomes" id="UP000807370">
    <property type="component" value="Unassembled WGS sequence"/>
</dbReference>
<keyword evidence="3" id="KW-1185">Reference proteome</keyword>
<dbReference type="EMBL" id="JACCHP010000044">
    <property type="protein sequence ID" value="MBH5403114.1"/>
    <property type="molecule type" value="Genomic_DNA"/>
</dbReference>
<gene>
    <name evidence="1" type="ORF">HZZ13_32735</name>
    <name evidence="2" type="ORF">HZZ13_35770</name>
</gene>
<dbReference type="EMBL" id="JACCHP010000029">
    <property type="protein sequence ID" value="MBH5402522.1"/>
    <property type="molecule type" value="Genomic_DNA"/>
</dbReference>
<evidence type="ECO:0000313" key="3">
    <source>
        <dbReference type="Proteomes" id="UP000807370"/>
    </source>
</evidence>
<evidence type="ECO:0000313" key="2">
    <source>
        <dbReference type="EMBL" id="MBH5403114.1"/>
    </source>
</evidence>